<protein>
    <recommendedName>
        <fullName evidence="8">Replication gene A protein-like domain-containing protein</fullName>
    </recommendedName>
</protein>
<comment type="caution">
    <text evidence="9">The sequence shown here is derived from an EMBL/GenBank/DDBJ whole genome shotgun (WGS) entry which is preliminary data.</text>
</comment>
<evidence type="ECO:0000313" key="9">
    <source>
        <dbReference type="EMBL" id="OEE30747.1"/>
    </source>
</evidence>
<keyword evidence="3" id="KW-0235">DNA replication</keyword>
<sequence length="651" mass="75002">MKQHKINLNNPINRLPSHIHKELMTFLDKKKGSSQLEFVNGEWVHDGKQTPKELVFEFASTTANKLKLPFDIRNYIDKAAASRLRKHGFKKAINFIEKRSGAVAAAFSVLPEPWWKVDNEIKRAKLAIELAGRCGNHVRLAAQKGMSPIETLSLINEFVGASLWLPKFTYVKDEDDAFSAVIRLMDDGFWRKALGRITVAVFENARRAAGMVSPHTSPYASISACEWLTVRQDRQREWIELMAIESCNGDTVDLQTVIDSSQSNPANRRHELMTRIAGCQEYAESNHHIAVFVTMTSPSRFHRLKKHGKYWIENHNFDGSTPKDAHAWLSKGWELFRAWADYRDLTYYGMRVVEPHQDGTPHWHGVFFMPLEQAKAFIGGLQDYQFRETKDLYFEDGTAKTKAMKARFDAKFITEGSGGAVAYLAKYISKNVDGHALEDLTDSDNKRAKLQDTVKNVTAWSRTFCFRQFQFQRTPPVTIWRELRRIDEAQEFCLFEKARRAADYGFFSAYMDYMGGHRLSASMRPIKILKKERENKYGEIVEVTDGLEGSGLVVFTRETEWKLVKKVSDSSEASERSGSDCPWSSGNNYRIPPRSQKILNNFFLEQELNRSDPEWEEFINREHSPDDYSKPIETDSLPIPRKSSRYDRIRD</sequence>
<gene>
    <name evidence="9" type="ORF">A1QO_15555</name>
</gene>
<evidence type="ECO:0000256" key="1">
    <source>
        <dbReference type="ARBA" id="ARBA00003293"/>
    </source>
</evidence>
<evidence type="ECO:0000256" key="5">
    <source>
        <dbReference type="ARBA" id="ARBA00022759"/>
    </source>
</evidence>
<evidence type="ECO:0000313" key="10">
    <source>
        <dbReference type="Proteomes" id="UP000094741"/>
    </source>
</evidence>
<dbReference type="AlphaFoldDB" id="A0A1E5BA06"/>
<proteinExistence type="inferred from homology"/>
<dbReference type="eggNOG" id="ENOG502Z7TX">
    <property type="taxonomic scope" value="Bacteria"/>
</dbReference>
<dbReference type="RefSeq" id="WP_038132196.1">
    <property type="nucleotide sequence ID" value="NZ_AJYQ02000137.1"/>
</dbReference>
<dbReference type="GO" id="GO:0016787">
    <property type="term" value="F:hydrolase activity"/>
    <property type="evidence" value="ECO:0007669"/>
    <property type="project" value="UniProtKB-KW"/>
</dbReference>
<dbReference type="GO" id="GO:0006260">
    <property type="term" value="P:DNA replication"/>
    <property type="evidence" value="ECO:0007669"/>
    <property type="project" value="UniProtKB-KW"/>
</dbReference>
<reference evidence="9 10" key="1">
    <citation type="journal article" date="2012" name="Science">
        <title>Ecological populations of bacteria act as socially cohesive units of antibiotic production and resistance.</title>
        <authorList>
            <person name="Cordero O.X."/>
            <person name="Wildschutte H."/>
            <person name="Kirkup B."/>
            <person name="Proehl S."/>
            <person name="Ngo L."/>
            <person name="Hussain F."/>
            <person name="Le Roux F."/>
            <person name="Mincer T."/>
            <person name="Polz M.F."/>
        </authorList>
    </citation>
    <scope>NUCLEOTIDE SEQUENCE [LARGE SCALE GENOMIC DNA]</scope>
    <source>
        <strain evidence="9 10">ZF-129</strain>
    </source>
</reference>
<evidence type="ECO:0000256" key="6">
    <source>
        <dbReference type="ARBA" id="ARBA00022801"/>
    </source>
</evidence>
<evidence type="ECO:0000256" key="2">
    <source>
        <dbReference type="ARBA" id="ARBA00009260"/>
    </source>
</evidence>
<accession>A0A1E5BA06</accession>
<keyword evidence="6" id="KW-0378">Hydrolase</keyword>
<dbReference type="Proteomes" id="UP000094741">
    <property type="component" value="Unassembled WGS sequence"/>
</dbReference>
<dbReference type="GO" id="GO:0004519">
    <property type="term" value="F:endonuclease activity"/>
    <property type="evidence" value="ECO:0007669"/>
    <property type="project" value="UniProtKB-KW"/>
</dbReference>
<dbReference type="OrthoDB" id="5568266at2"/>
<evidence type="ECO:0000256" key="3">
    <source>
        <dbReference type="ARBA" id="ARBA00022705"/>
    </source>
</evidence>
<feature type="compositionally biased region" description="Basic and acidic residues" evidence="7">
    <location>
        <begin position="615"/>
        <end position="633"/>
    </location>
</feature>
<dbReference type="InterPro" id="IPR008766">
    <property type="entry name" value="Replication_gene_A-like"/>
</dbReference>
<comment type="function">
    <text evidence="1">Possible endonuclease which induces a single-strand cut and initiates DNA replication.</text>
</comment>
<dbReference type="EMBL" id="AJYQ02000137">
    <property type="protein sequence ID" value="OEE30747.1"/>
    <property type="molecule type" value="Genomic_DNA"/>
</dbReference>
<feature type="region of interest" description="Disordered" evidence="7">
    <location>
        <begin position="615"/>
        <end position="651"/>
    </location>
</feature>
<name>A0A1E5BA06_9VIBR</name>
<dbReference type="Pfam" id="PF05840">
    <property type="entry name" value="Phage_GPA"/>
    <property type="match status" value="1"/>
</dbReference>
<keyword evidence="5" id="KW-0255">Endonuclease</keyword>
<organism evidence="9 10">
    <name type="scientific">Vibrio genomosp. F10 str. ZF-129</name>
    <dbReference type="NCBI Taxonomy" id="1187848"/>
    <lineage>
        <taxon>Bacteria</taxon>
        <taxon>Pseudomonadati</taxon>
        <taxon>Pseudomonadota</taxon>
        <taxon>Gammaproteobacteria</taxon>
        <taxon>Vibrionales</taxon>
        <taxon>Vibrionaceae</taxon>
        <taxon>Vibrio</taxon>
    </lineage>
</organism>
<evidence type="ECO:0000259" key="8">
    <source>
        <dbReference type="Pfam" id="PF05840"/>
    </source>
</evidence>
<keyword evidence="4" id="KW-0540">Nuclease</keyword>
<feature type="domain" description="Replication gene A protein-like" evidence="8">
    <location>
        <begin position="173"/>
        <end position="434"/>
    </location>
</feature>
<dbReference type="STRING" id="1187848.A1QO_15555"/>
<comment type="similarity">
    <text evidence="2">Belongs to the phage GPA family.</text>
</comment>
<evidence type="ECO:0000256" key="4">
    <source>
        <dbReference type="ARBA" id="ARBA00022722"/>
    </source>
</evidence>
<evidence type="ECO:0000256" key="7">
    <source>
        <dbReference type="SAM" id="MobiDB-lite"/>
    </source>
</evidence>